<feature type="transmembrane region" description="Helical" evidence="2">
    <location>
        <begin position="389"/>
        <end position="413"/>
    </location>
</feature>
<feature type="transmembrane region" description="Helical" evidence="2">
    <location>
        <begin position="434"/>
        <end position="456"/>
    </location>
</feature>
<dbReference type="SUPFAM" id="SSF82714">
    <property type="entry name" value="Multidrug efflux transporter AcrB TolC docking domain, DN and DC subdomains"/>
    <property type="match status" value="2"/>
</dbReference>
<dbReference type="Pfam" id="PF00873">
    <property type="entry name" value="ACR_tran"/>
    <property type="match status" value="1"/>
</dbReference>
<keyword evidence="2" id="KW-1133">Transmembrane helix</keyword>
<dbReference type="Gene3D" id="3.30.2090.10">
    <property type="entry name" value="Multidrug efflux transporter AcrB TolC docking domain, DN and DC subdomains"/>
    <property type="match status" value="2"/>
</dbReference>
<feature type="transmembrane region" description="Helical" evidence="2">
    <location>
        <begin position="337"/>
        <end position="356"/>
    </location>
</feature>
<feature type="transmembrane region" description="Helical" evidence="2">
    <location>
        <begin position="1002"/>
        <end position="1022"/>
    </location>
</feature>
<feature type="transmembrane region" description="Helical" evidence="2">
    <location>
        <begin position="568"/>
        <end position="585"/>
    </location>
</feature>
<dbReference type="EMBL" id="CADCTU010000281">
    <property type="protein sequence ID" value="CAA9307112.1"/>
    <property type="molecule type" value="Genomic_DNA"/>
</dbReference>
<dbReference type="AlphaFoldDB" id="A0A6J4KIL3"/>
<keyword evidence="2" id="KW-0812">Transmembrane</keyword>
<evidence type="ECO:0000256" key="1">
    <source>
        <dbReference type="SAM" id="MobiDB-lite"/>
    </source>
</evidence>
<feature type="transmembrane region" description="Helical" evidence="2">
    <location>
        <begin position="462"/>
        <end position="484"/>
    </location>
</feature>
<feature type="compositionally biased region" description="Low complexity" evidence="1">
    <location>
        <begin position="517"/>
        <end position="532"/>
    </location>
</feature>
<feature type="transmembrane region" description="Helical" evidence="2">
    <location>
        <begin position="1034"/>
        <end position="1056"/>
    </location>
</feature>
<dbReference type="Gene3D" id="3.30.70.1440">
    <property type="entry name" value="Multidrug efflux transporter AcrB pore domain"/>
    <property type="match status" value="1"/>
</dbReference>
<dbReference type="InterPro" id="IPR027463">
    <property type="entry name" value="AcrB_DN_DC_subdom"/>
</dbReference>
<evidence type="ECO:0000313" key="3">
    <source>
        <dbReference type="EMBL" id="CAA9307112.1"/>
    </source>
</evidence>
<feature type="compositionally biased region" description="Gly residues" evidence="1">
    <location>
        <begin position="500"/>
        <end position="509"/>
    </location>
</feature>
<dbReference type="GO" id="GO:0042910">
    <property type="term" value="F:xenobiotic transmembrane transporter activity"/>
    <property type="evidence" value="ECO:0007669"/>
    <property type="project" value="TreeGrafter"/>
</dbReference>
<dbReference type="GO" id="GO:0005886">
    <property type="term" value="C:plasma membrane"/>
    <property type="evidence" value="ECO:0007669"/>
    <property type="project" value="TreeGrafter"/>
</dbReference>
<dbReference type="Gene3D" id="3.30.70.1320">
    <property type="entry name" value="Multidrug efflux transporter AcrB pore domain like"/>
    <property type="match status" value="1"/>
</dbReference>
<proteinExistence type="predicted"/>
<dbReference type="Gene3D" id="1.20.1640.10">
    <property type="entry name" value="Multidrug efflux transporter AcrB transmembrane domain"/>
    <property type="match status" value="2"/>
</dbReference>
<feature type="transmembrane region" description="Helical" evidence="2">
    <location>
        <begin position="12"/>
        <end position="29"/>
    </location>
</feature>
<dbReference type="PANTHER" id="PTHR32063:SF0">
    <property type="entry name" value="SWARMING MOTILITY PROTEIN SWRC"/>
    <property type="match status" value="1"/>
</dbReference>
<feature type="transmembrane region" description="Helical" evidence="2">
    <location>
        <begin position="900"/>
        <end position="920"/>
    </location>
</feature>
<feature type="transmembrane region" description="Helical" evidence="2">
    <location>
        <begin position="927"/>
        <end position="947"/>
    </location>
</feature>
<protein>
    <submittedName>
        <fullName evidence="3">RND efflux system, inner membrane transporter</fullName>
    </submittedName>
</protein>
<feature type="transmembrane region" description="Helical" evidence="2">
    <location>
        <begin position="953"/>
        <end position="974"/>
    </location>
</feature>
<name>A0A6J4KIL3_9BACT</name>
<feature type="region of interest" description="Disordered" evidence="1">
    <location>
        <begin position="495"/>
        <end position="532"/>
    </location>
</feature>
<accession>A0A6J4KIL3</accession>
<dbReference type="InterPro" id="IPR001036">
    <property type="entry name" value="Acrflvin-R"/>
</dbReference>
<gene>
    <name evidence="3" type="ORF">AVDCRST_MAG11-1245</name>
</gene>
<dbReference type="Gene3D" id="3.30.70.1430">
    <property type="entry name" value="Multidrug efflux transporter AcrB pore domain"/>
    <property type="match status" value="2"/>
</dbReference>
<feature type="transmembrane region" description="Helical" evidence="2">
    <location>
        <begin position="363"/>
        <end position="383"/>
    </location>
</feature>
<evidence type="ECO:0000256" key="2">
    <source>
        <dbReference type="SAM" id="Phobius"/>
    </source>
</evidence>
<dbReference type="SUPFAM" id="SSF82866">
    <property type="entry name" value="Multidrug efflux transporter AcrB transmembrane domain"/>
    <property type="match status" value="2"/>
</dbReference>
<keyword evidence="2" id="KW-0472">Membrane</keyword>
<organism evidence="3">
    <name type="scientific">uncultured Gemmatimonadaceae bacterium</name>
    <dbReference type="NCBI Taxonomy" id="246130"/>
    <lineage>
        <taxon>Bacteria</taxon>
        <taxon>Pseudomonadati</taxon>
        <taxon>Gemmatimonadota</taxon>
        <taxon>Gemmatimonadia</taxon>
        <taxon>Gemmatimonadales</taxon>
        <taxon>Gemmatimonadaceae</taxon>
        <taxon>environmental samples</taxon>
    </lineage>
</organism>
<dbReference type="PANTHER" id="PTHR32063">
    <property type="match status" value="1"/>
</dbReference>
<dbReference type="SUPFAM" id="SSF82693">
    <property type="entry name" value="Multidrug efflux transporter AcrB pore domain, PN1, PN2, PC1 and PC2 subdomains"/>
    <property type="match status" value="3"/>
</dbReference>
<sequence length="1085" mass="116565">MFLSDVSIKQPVFATMMMVALVVLGVLSYQRLAIDEYPDVTYPVVLVQTSYPGASPEVMERQVSRPLEEVLNTVQGLREVTSTSYESSSLVRVQFQLGTDIGEALQDVQANVARTRRQLPDDIEDPVIRRFDPNDRPIMSIALQSTDRPISELTTLADEAVSTRLESVNGVGGVQRSGGAARQIRVQLDPAAMRAYGVSPPQVIQALDRENQEVPAGRVRRGEVERLVRVTGRIVDPKAFADITVAVRNGSPVRLSDIGTVIDGTEEARSASFMGDAAGEAPAVSLDILKISGTNTVEVAERVRGVVDALRGELPSDVSVRIVRDDSRRIRESLESVQHELILGAVLCIIIIYFFLNSWRSTIITGLALPISIISAFFVMWAFDFTLNTMTLLALSLAIGLLVDDAIVVRENIVRHLEMGKSHQQAAKDGTDEIGLAVFATTLAVVAVFIPVAFMGGQIGQIFFQFGVTVAFAVLVSLFVSFTLDPMLSSVWPDPEVEHGGGGGQGAVGGERHDSLGGHPAAPTAHGPPLTARTRNPIRRVAFAFNDWFERVSDRYPNGLDWCLRHRAVVVGGAALSIVAALAIVPKLGFTWMPDFDGGEFNVNYRATPGARLEYTTERGQALAKFLRSQPGVAYTYLSVGGGFRGTPSNGQIFVKLRPKSERDRSQEEIQTAVRGQLRRFPGVQANITGTPTIFGGFRQPILVNVQGPEPSRLKLVAEQVLAVVRTVPGTAEPQSSEEGDVPQLDVRVDREQAWAAGLGVGTIAGTLQPLFTGQVATQWEDPQGYQHDVVVVYPDSVRTSQSDVENIVVVSDRVNPATGQPTIVPLTQVADVRAGVGPQQIERSTLERQVSISSGVLPGYSMGDVAAGVERAISAAGLPPGYRAVFRGDVQNLNESKGYVLSAILLAVVFIYLILASLFGSFLQPLAIMFALPLSFIGVALALLLTRGNLNVMTMIGIIMLLGLVTKNGILLVDMANQQRAAGLERHDALLRAARTRIRPIIMTTVAMIFGMVPLALALGAGAEQRAPMGRAVIGGLVTSTILTLFVVPVAYTLLDDLGAWLGARWRGKDAGLGAPVPTPAAGD</sequence>
<dbReference type="PRINTS" id="PR00702">
    <property type="entry name" value="ACRIFLAVINRP"/>
</dbReference>
<reference evidence="3" key="1">
    <citation type="submission" date="2020-02" db="EMBL/GenBank/DDBJ databases">
        <authorList>
            <person name="Meier V. D."/>
        </authorList>
    </citation>
    <scope>NUCLEOTIDE SEQUENCE</scope>
    <source>
        <strain evidence="3">AVDCRST_MAG11</strain>
    </source>
</reference>